<proteinExistence type="predicted"/>
<dbReference type="PANTHER" id="PTHR38753">
    <property type="entry name" value="SLR1441 PROTEIN"/>
    <property type="match status" value="1"/>
</dbReference>
<accession>A0A2K8U899</accession>
<dbReference type="Proteomes" id="UP000232638">
    <property type="component" value="Chromosome"/>
</dbReference>
<dbReference type="PANTHER" id="PTHR38753:SF1">
    <property type="entry name" value="SLR1441 PROTEIN"/>
    <property type="match status" value="1"/>
</dbReference>
<dbReference type="InterPro" id="IPR011335">
    <property type="entry name" value="Restrct_endonuc-II-like"/>
</dbReference>
<evidence type="ECO:0000313" key="2">
    <source>
        <dbReference type="EMBL" id="AUB81281.1"/>
    </source>
</evidence>
<dbReference type="InterPro" id="IPR024271">
    <property type="entry name" value="DUF3782"/>
</dbReference>
<dbReference type="EMBL" id="CP020370">
    <property type="protein sequence ID" value="AUB81281.1"/>
    <property type="molecule type" value="Genomic_DNA"/>
</dbReference>
<dbReference type="AlphaFoldDB" id="A0A2K8U899"/>
<dbReference type="Pfam" id="PF12644">
    <property type="entry name" value="DUF3782"/>
    <property type="match status" value="1"/>
</dbReference>
<sequence length="227" mass="26613">MAATTADEVWALLRELLEAQKETDRKFQETDRQLQERVQETDRRIQERAQETDRRIQERAQETDRRAQETDRRIQETDRQIQEVNRQLGRLGGQWGLFVENLVAPSCERLFTERGIPVHMVSRRVLKRKDGDTLEIDVLVVNLGHVVMVEVKSSLRVDDVKELLEDLRRFRHFFPEYADHQLHGAVAGMRIEEGADRFAYRQGLFVLAQTGDSMRILNDAAFEPKSW</sequence>
<dbReference type="KEGG" id="tsy:THSYN_10155"/>
<dbReference type="OrthoDB" id="5623749at2"/>
<dbReference type="RefSeq" id="WP_100919056.1">
    <property type="nucleotide sequence ID" value="NZ_CP020370.1"/>
</dbReference>
<gene>
    <name evidence="2" type="ORF">THSYN_10155</name>
</gene>
<evidence type="ECO:0000313" key="3">
    <source>
        <dbReference type="Proteomes" id="UP000232638"/>
    </source>
</evidence>
<organism evidence="2 3">
    <name type="scientific">Candidatus Thiodictyon syntrophicum</name>
    <dbReference type="NCBI Taxonomy" id="1166950"/>
    <lineage>
        <taxon>Bacteria</taxon>
        <taxon>Pseudomonadati</taxon>
        <taxon>Pseudomonadota</taxon>
        <taxon>Gammaproteobacteria</taxon>
        <taxon>Chromatiales</taxon>
        <taxon>Chromatiaceae</taxon>
        <taxon>Thiodictyon</taxon>
    </lineage>
</organism>
<evidence type="ECO:0000256" key="1">
    <source>
        <dbReference type="SAM" id="MobiDB-lite"/>
    </source>
</evidence>
<protein>
    <submittedName>
        <fullName evidence="2">DUF3782 domain-containing protein</fullName>
    </submittedName>
</protein>
<name>A0A2K8U899_9GAMM</name>
<keyword evidence="3" id="KW-1185">Reference proteome</keyword>
<dbReference type="SUPFAM" id="SSF52980">
    <property type="entry name" value="Restriction endonuclease-like"/>
    <property type="match status" value="1"/>
</dbReference>
<feature type="region of interest" description="Disordered" evidence="1">
    <location>
        <begin position="22"/>
        <end position="74"/>
    </location>
</feature>
<reference evidence="2 3" key="1">
    <citation type="submission" date="2017-03" db="EMBL/GenBank/DDBJ databases">
        <title>Complete genome sequence of Candidatus 'Thiodictyon syntrophicum' sp. nov. strain Cad16T, a photolithoautotroph purple sulfur bacterium isolated from an alpine meromictic lake.</title>
        <authorList>
            <person name="Luedin S.M."/>
            <person name="Pothier J.F."/>
            <person name="Danza F."/>
            <person name="Storelli N."/>
            <person name="Wittwer M."/>
            <person name="Tonolla M."/>
        </authorList>
    </citation>
    <scope>NUCLEOTIDE SEQUENCE [LARGE SCALE GENOMIC DNA]</scope>
    <source>
        <strain evidence="2 3">Cad16T</strain>
    </source>
</reference>